<accession>A0A819QWR2</accession>
<protein>
    <submittedName>
        <fullName evidence="1">Uncharacterized protein</fullName>
    </submittedName>
</protein>
<comment type="caution">
    <text evidence="1">The sequence shown here is derived from an EMBL/GenBank/DDBJ whole genome shotgun (WGS) entry which is preliminary data.</text>
</comment>
<dbReference type="EMBL" id="CAJOAZ010003850">
    <property type="protein sequence ID" value="CAF4031194.1"/>
    <property type="molecule type" value="Genomic_DNA"/>
</dbReference>
<dbReference type="Proteomes" id="UP000663844">
    <property type="component" value="Unassembled WGS sequence"/>
</dbReference>
<dbReference type="AlphaFoldDB" id="A0A819QWR2"/>
<sequence length="97" mass="10915">MPGLIEANQDRIEMNKCQIEKAFVERPTSLIFYVFGQQNGRIRDEDVVAFNALNKAYPLKLESLVLIVNGLVKDRSEGHEGEVTVLLEKLIGVPCQN</sequence>
<name>A0A819QWR2_9BILA</name>
<reference evidence="1" key="1">
    <citation type="submission" date="2021-02" db="EMBL/GenBank/DDBJ databases">
        <authorList>
            <person name="Nowell W R."/>
        </authorList>
    </citation>
    <scope>NUCLEOTIDE SEQUENCE</scope>
</reference>
<organism evidence="1 2">
    <name type="scientific">Adineta steineri</name>
    <dbReference type="NCBI Taxonomy" id="433720"/>
    <lineage>
        <taxon>Eukaryota</taxon>
        <taxon>Metazoa</taxon>
        <taxon>Spiralia</taxon>
        <taxon>Gnathifera</taxon>
        <taxon>Rotifera</taxon>
        <taxon>Eurotatoria</taxon>
        <taxon>Bdelloidea</taxon>
        <taxon>Adinetida</taxon>
        <taxon>Adinetidae</taxon>
        <taxon>Adineta</taxon>
    </lineage>
</organism>
<evidence type="ECO:0000313" key="1">
    <source>
        <dbReference type="EMBL" id="CAF4031194.1"/>
    </source>
</evidence>
<gene>
    <name evidence="1" type="ORF">OXD698_LOCUS31312</name>
</gene>
<feature type="non-terminal residue" evidence="1">
    <location>
        <position position="97"/>
    </location>
</feature>
<evidence type="ECO:0000313" key="2">
    <source>
        <dbReference type="Proteomes" id="UP000663844"/>
    </source>
</evidence>
<proteinExistence type="predicted"/>